<evidence type="ECO:0000256" key="1">
    <source>
        <dbReference type="ARBA" id="ARBA00001675"/>
    </source>
</evidence>
<evidence type="ECO:0000313" key="20">
    <source>
        <dbReference type="EMBL" id="AXK68618.1"/>
    </source>
</evidence>
<keyword evidence="6 13" id="KW-0645">Protease</keyword>
<evidence type="ECO:0000313" key="24">
    <source>
        <dbReference type="EMBL" id="AXK68622.1"/>
    </source>
</evidence>
<sequence length="394" mass="42684">MATIFLFTKNVFIALAFALFAQGLTIPDGIEKRTDKVVSLDFTVIRKPFNATAHRLIQKRSDVPTTLINEGPSYAADIVVGSNQQKQTVVIDTGSSDLWVVDTDAECQVTYSGQTNNFCKQEGTFDPSSSSSAQNLNQDFSIEYGDLTSSQGSFYKDTVGFGGISIKNQQFADVTTTSVDQGIMGIGFTADEAGYNSYDNVPVTLKKQGIINKNAYSLYLNSEDASTGKIIFGGVDNAKYTGTLTALPVTSSVELRVHLGSINFDGTSVSTNADVVLDSGTTITYFSQSTADKFARIVGATWDSRNEIYRLPSCDLSGDAVFNFDQGVKITVPLSELILKDSDSSICYFGISRNDANILGDNFLRRAYIVYDLDDKTISLAQVKYTSSSDISAL</sequence>
<evidence type="ECO:0000313" key="18">
    <source>
        <dbReference type="EMBL" id="AXK68616.1"/>
    </source>
</evidence>
<evidence type="ECO:0000256" key="3">
    <source>
        <dbReference type="ARBA" id="ARBA00007447"/>
    </source>
</evidence>
<dbReference type="PROSITE" id="PS00141">
    <property type="entry name" value="ASP_PROTEASE"/>
    <property type="match status" value="1"/>
</dbReference>
<dbReference type="EMBL" id="MF925001">
    <property type="protein sequence ID" value="AXK68681.1"/>
    <property type="molecule type" value="Genomic_DNA"/>
</dbReference>
<evidence type="ECO:0000256" key="13">
    <source>
        <dbReference type="RuleBase" id="RU000454"/>
    </source>
</evidence>
<dbReference type="PROSITE" id="PS51767">
    <property type="entry name" value="PEPTIDASE_A1"/>
    <property type="match status" value="1"/>
</dbReference>
<dbReference type="EMBL" id="MF924934">
    <property type="protein sequence ID" value="AXK68614.1"/>
    <property type="molecule type" value="Genomic_DNA"/>
</dbReference>
<evidence type="ECO:0000313" key="66">
    <source>
        <dbReference type="EMBL" id="AXK68670.1"/>
    </source>
</evidence>
<keyword evidence="11" id="KW-1015">Disulfide bond</keyword>
<dbReference type="EMBL" id="MF924962">
    <property type="protein sequence ID" value="AXK68642.1"/>
    <property type="molecule type" value="Genomic_DNA"/>
</dbReference>
<dbReference type="EMBL" id="MF924961">
    <property type="protein sequence ID" value="AXK68641.1"/>
    <property type="molecule type" value="Genomic_DNA"/>
</dbReference>
<dbReference type="InterPro" id="IPR033876">
    <property type="entry name" value="SAP-like"/>
</dbReference>
<name>A0A345ZDY1_CANTR</name>
<dbReference type="EMBL" id="MF924979">
    <property type="protein sequence ID" value="AXK68659.1"/>
    <property type="molecule type" value="Genomic_DNA"/>
</dbReference>
<dbReference type="GO" id="GO:0006508">
    <property type="term" value="P:proteolysis"/>
    <property type="evidence" value="ECO:0007669"/>
    <property type="project" value="UniProtKB-KW"/>
</dbReference>
<dbReference type="AlphaFoldDB" id="A0A345ZDY1"/>
<dbReference type="EMBL" id="MF924966">
    <property type="protein sequence ID" value="AXK68646.1"/>
    <property type="molecule type" value="Genomic_DNA"/>
</dbReference>
<dbReference type="EMBL" id="MF924963">
    <property type="protein sequence ID" value="AXK68643.1"/>
    <property type="molecule type" value="Genomic_DNA"/>
</dbReference>
<dbReference type="EMBL" id="MF924955">
    <property type="protein sequence ID" value="AXK68635.1"/>
    <property type="molecule type" value="Genomic_DNA"/>
</dbReference>
<dbReference type="EMBL" id="MF924935">
    <property type="protein sequence ID" value="AXK68615.1"/>
    <property type="molecule type" value="Genomic_DNA"/>
</dbReference>
<evidence type="ECO:0000313" key="59">
    <source>
        <dbReference type="EMBL" id="AXK68662.1"/>
    </source>
</evidence>
<evidence type="ECO:0000259" key="15">
    <source>
        <dbReference type="PROSITE" id="PS51767"/>
    </source>
</evidence>
<dbReference type="GO" id="GO:0005576">
    <property type="term" value="C:extracellular region"/>
    <property type="evidence" value="ECO:0007669"/>
    <property type="project" value="UniProtKB-SubCell"/>
</dbReference>
<feature type="chain" id="PRO_5033779240" description="candidapepsin" evidence="14">
    <location>
        <begin position="24"/>
        <end position="394"/>
    </location>
</feature>
<evidence type="ECO:0000313" key="32">
    <source>
        <dbReference type="EMBL" id="AXK68631.1"/>
    </source>
</evidence>
<evidence type="ECO:0000256" key="14">
    <source>
        <dbReference type="SAM" id="SignalP"/>
    </source>
</evidence>
<evidence type="ECO:0000313" key="67">
    <source>
        <dbReference type="EMBL" id="AXK68671.1"/>
    </source>
</evidence>
<evidence type="ECO:0000313" key="34">
    <source>
        <dbReference type="EMBL" id="AXK68633.1"/>
    </source>
</evidence>
<evidence type="ECO:0000313" key="51">
    <source>
        <dbReference type="EMBL" id="AXK68651.1"/>
    </source>
</evidence>
<evidence type="ECO:0000313" key="26">
    <source>
        <dbReference type="EMBL" id="AXK68624.1"/>
    </source>
</evidence>
<dbReference type="PRINTS" id="PR00792">
    <property type="entry name" value="PEPSIN"/>
</dbReference>
<feature type="active site" evidence="12">
    <location>
        <position position="278"/>
    </location>
</feature>
<dbReference type="EC" id="3.4.23.24" evidence="4"/>
<evidence type="ECO:0000313" key="23">
    <source>
        <dbReference type="EMBL" id="AXK68621.1"/>
    </source>
</evidence>
<dbReference type="EMBL" id="MF924993">
    <property type="protein sequence ID" value="AXK68673.1"/>
    <property type="molecule type" value="Genomic_DNA"/>
</dbReference>
<dbReference type="EMBL" id="MF924959">
    <property type="protein sequence ID" value="AXK68639.1"/>
    <property type="molecule type" value="Genomic_DNA"/>
</dbReference>
<evidence type="ECO:0000313" key="50">
    <source>
        <dbReference type="EMBL" id="AXK68650.1"/>
    </source>
</evidence>
<dbReference type="PANTHER" id="PTHR47966:SF65">
    <property type="entry name" value="ASPARTIC-TYPE ENDOPEPTIDASE"/>
    <property type="match status" value="1"/>
</dbReference>
<dbReference type="EMBL" id="MF924989">
    <property type="protein sequence ID" value="AXK68669.1"/>
    <property type="molecule type" value="Genomic_DNA"/>
</dbReference>
<dbReference type="VEuPathDB" id="FungiDB:CTRG_02432"/>
<evidence type="ECO:0000256" key="7">
    <source>
        <dbReference type="ARBA" id="ARBA00022729"/>
    </source>
</evidence>
<evidence type="ECO:0000313" key="60">
    <source>
        <dbReference type="EMBL" id="AXK68663.1"/>
    </source>
</evidence>
<dbReference type="EMBL" id="MF924981">
    <property type="protein sequence ID" value="AXK68661.1"/>
    <property type="molecule type" value="Genomic_DNA"/>
</dbReference>
<evidence type="ECO:0000313" key="28">
    <source>
        <dbReference type="EMBL" id="AXK68626.1"/>
    </source>
</evidence>
<evidence type="ECO:0000313" key="31">
    <source>
        <dbReference type="EMBL" id="AXK68630.1"/>
    </source>
</evidence>
<evidence type="ECO:0000256" key="11">
    <source>
        <dbReference type="ARBA" id="ARBA00023157"/>
    </source>
</evidence>
<evidence type="ECO:0000313" key="42">
    <source>
        <dbReference type="EMBL" id="AXK68641.1"/>
    </source>
</evidence>
<dbReference type="EMBL" id="MF924937">
    <property type="protein sequence ID" value="AXK68617.1"/>
    <property type="molecule type" value="Genomic_DNA"/>
</dbReference>
<evidence type="ECO:0000313" key="45">
    <source>
        <dbReference type="EMBL" id="AXK68645.1"/>
    </source>
</evidence>
<evidence type="ECO:0000313" key="61">
    <source>
        <dbReference type="EMBL" id="AXK68664.1"/>
    </source>
</evidence>
<dbReference type="EMBL" id="MF924977">
    <property type="protein sequence ID" value="AXK68657.1"/>
    <property type="molecule type" value="Genomic_DNA"/>
</dbReference>
<evidence type="ECO:0000313" key="48">
    <source>
        <dbReference type="EMBL" id="AXK68648.1"/>
    </source>
</evidence>
<dbReference type="EMBL" id="MF924942">
    <property type="protein sequence ID" value="AXK68622.1"/>
    <property type="molecule type" value="Genomic_DNA"/>
</dbReference>
<dbReference type="EMBL" id="MF924965">
    <property type="protein sequence ID" value="AXK68645.1"/>
    <property type="molecule type" value="Genomic_DNA"/>
</dbReference>
<dbReference type="VEuPathDB" id="FungiDB:CTMYA2_048760"/>
<dbReference type="EMBL" id="MF924969">
    <property type="protein sequence ID" value="AXK68649.1"/>
    <property type="molecule type" value="Genomic_DNA"/>
</dbReference>
<protein>
    <recommendedName>
        <fullName evidence="4">candidapepsin</fullName>
        <ecNumber evidence="4">3.4.23.24</ecNumber>
    </recommendedName>
</protein>
<evidence type="ECO:0000313" key="62">
    <source>
        <dbReference type="EMBL" id="AXK68665.1"/>
    </source>
</evidence>
<evidence type="ECO:0000313" key="72">
    <source>
        <dbReference type="EMBL" id="AXK68676.1"/>
    </source>
</evidence>
<keyword evidence="10" id="KW-0865">Zymogen</keyword>
<dbReference type="EMBL" id="MF924941">
    <property type="protein sequence ID" value="AXK68621.1"/>
    <property type="molecule type" value="Genomic_DNA"/>
</dbReference>
<evidence type="ECO:0000313" key="68">
    <source>
        <dbReference type="EMBL" id="AXK68672.1"/>
    </source>
</evidence>
<dbReference type="EMBL" id="MF924998">
    <property type="protein sequence ID" value="AXK68678.1"/>
    <property type="molecule type" value="Genomic_DNA"/>
</dbReference>
<dbReference type="CDD" id="cd05474">
    <property type="entry name" value="SAP_like"/>
    <property type="match status" value="1"/>
</dbReference>
<dbReference type="EMBL" id="MF924972">
    <property type="protein sequence ID" value="AXK68652.1"/>
    <property type="molecule type" value="Genomic_DNA"/>
</dbReference>
<dbReference type="GO" id="GO:0004190">
    <property type="term" value="F:aspartic-type endopeptidase activity"/>
    <property type="evidence" value="ECO:0007669"/>
    <property type="project" value="UniProtKB-KW"/>
</dbReference>
<dbReference type="EMBL" id="MF924996">
    <property type="protein sequence ID" value="AXK68676.1"/>
    <property type="molecule type" value="Genomic_DNA"/>
</dbReference>
<proteinExistence type="inferred from homology"/>
<evidence type="ECO:0000313" key="17">
    <source>
        <dbReference type="EMBL" id="AXK68615.1"/>
    </source>
</evidence>
<dbReference type="EMBL" id="MF924936">
    <property type="protein sequence ID" value="AXK68616.1"/>
    <property type="molecule type" value="Genomic_DNA"/>
</dbReference>
<evidence type="ECO:0000256" key="10">
    <source>
        <dbReference type="ARBA" id="ARBA00023145"/>
    </source>
</evidence>
<feature type="signal peptide" evidence="14">
    <location>
        <begin position="1"/>
        <end position="23"/>
    </location>
</feature>
<evidence type="ECO:0000313" key="35">
    <source>
        <dbReference type="EMBL" id="AXK68634.1"/>
    </source>
</evidence>
<evidence type="ECO:0000313" key="36">
    <source>
        <dbReference type="EMBL" id="AXK68635.1"/>
    </source>
</evidence>
<evidence type="ECO:0000313" key="47">
    <source>
        <dbReference type="EMBL" id="AXK68647.1"/>
    </source>
</evidence>
<evidence type="ECO:0000313" key="25">
    <source>
        <dbReference type="EMBL" id="AXK68623.1"/>
    </source>
</evidence>
<dbReference type="EMBL" id="MF924978">
    <property type="protein sequence ID" value="AXK68658.1"/>
    <property type="molecule type" value="Genomic_DNA"/>
</dbReference>
<dbReference type="EMBL" id="MF924960">
    <property type="protein sequence ID" value="AXK68640.1"/>
    <property type="molecule type" value="Genomic_DNA"/>
</dbReference>
<dbReference type="InterPro" id="IPR001969">
    <property type="entry name" value="Aspartic_peptidase_AS"/>
</dbReference>
<dbReference type="EMBL" id="MF924991">
    <property type="protein sequence ID" value="AXK68671.1"/>
    <property type="molecule type" value="Genomic_DNA"/>
</dbReference>
<evidence type="ECO:0000313" key="56">
    <source>
        <dbReference type="EMBL" id="AXK68658.1"/>
    </source>
</evidence>
<evidence type="ECO:0000313" key="63">
    <source>
        <dbReference type="EMBL" id="AXK68666.1"/>
    </source>
</evidence>
<dbReference type="EMBL" id="MF924940">
    <property type="protein sequence ID" value="AXK68620.1"/>
    <property type="molecule type" value="Genomic_DNA"/>
</dbReference>
<evidence type="ECO:0000313" key="41">
    <source>
        <dbReference type="EMBL" id="AXK68640.1"/>
    </source>
</evidence>
<evidence type="ECO:0000313" key="43">
    <source>
        <dbReference type="EMBL" id="AXK68642.1"/>
    </source>
</evidence>
<evidence type="ECO:0000313" key="29">
    <source>
        <dbReference type="EMBL" id="AXK68628.1"/>
    </source>
</evidence>
<dbReference type="EMBL" id="MF924992">
    <property type="protein sequence ID" value="AXK68672.1"/>
    <property type="molecule type" value="Genomic_DNA"/>
</dbReference>
<evidence type="ECO:0000313" key="52">
    <source>
        <dbReference type="EMBL" id="AXK68652.1"/>
    </source>
</evidence>
<feature type="domain" description="Peptidase A1" evidence="15">
    <location>
        <begin position="74"/>
        <end position="381"/>
    </location>
</feature>
<evidence type="ECO:0000313" key="57">
    <source>
        <dbReference type="EMBL" id="AXK68659.1"/>
    </source>
</evidence>
<evidence type="ECO:0000313" key="21">
    <source>
        <dbReference type="EMBL" id="AXK68619.1"/>
    </source>
</evidence>
<dbReference type="EMBL" id="MF924983">
    <property type="protein sequence ID" value="AXK68663.1"/>
    <property type="molecule type" value="Genomic_DNA"/>
</dbReference>
<evidence type="ECO:0000256" key="8">
    <source>
        <dbReference type="ARBA" id="ARBA00022750"/>
    </source>
</evidence>
<dbReference type="InterPro" id="IPR001461">
    <property type="entry name" value="Aspartic_peptidase_A1"/>
</dbReference>
<dbReference type="EMBL" id="MF924987">
    <property type="protein sequence ID" value="AXK68667.1"/>
    <property type="molecule type" value="Genomic_DNA"/>
</dbReference>
<dbReference type="EMBL" id="MF924976">
    <property type="protein sequence ID" value="AXK68656.1"/>
    <property type="molecule type" value="Genomic_DNA"/>
</dbReference>
<dbReference type="EMBL" id="MF925000">
    <property type="protein sequence ID" value="AXK68680.1"/>
    <property type="molecule type" value="Genomic_DNA"/>
</dbReference>
<dbReference type="EMBL" id="MF924968">
    <property type="protein sequence ID" value="AXK68648.1"/>
    <property type="molecule type" value="Genomic_DNA"/>
</dbReference>
<dbReference type="InterPro" id="IPR033121">
    <property type="entry name" value="PEPTIDASE_A1"/>
</dbReference>
<dbReference type="EMBL" id="MF924967">
    <property type="protein sequence ID" value="AXK68647.1"/>
    <property type="molecule type" value="Genomic_DNA"/>
</dbReference>
<evidence type="ECO:0000313" key="55">
    <source>
        <dbReference type="EMBL" id="AXK68657.1"/>
    </source>
</evidence>
<dbReference type="EMBL" id="MF924939">
    <property type="protein sequence ID" value="AXK68619.1"/>
    <property type="molecule type" value="Genomic_DNA"/>
</dbReference>
<dbReference type="EMBL" id="MF924946">
    <property type="protein sequence ID" value="AXK68626.1"/>
    <property type="molecule type" value="Genomic_DNA"/>
</dbReference>
<evidence type="ECO:0000313" key="73">
    <source>
        <dbReference type="EMBL" id="AXK68677.1"/>
    </source>
</evidence>
<evidence type="ECO:0000313" key="40">
    <source>
        <dbReference type="EMBL" id="AXK68639.1"/>
    </source>
</evidence>
<keyword evidence="5" id="KW-0964">Secreted</keyword>
<dbReference type="PANTHER" id="PTHR47966">
    <property type="entry name" value="BETA-SITE APP-CLEAVING ENZYME, ISOFORM A-RELATED"/>
    <property type="match status" value="1"/>
</dbReference>
<dbReference type="EMBL" id="MF924954">
    <property type="protein sequence ID" value="AXK68634.1"/>
    <property type="molecule type" value="Genomic_DNA"/>
</dbReference>
<evidence type="ECO:0000313" key="33">
    <source>
        <dbReference type="EMBL" id="AXK68632.1"/>
    </source>
</evidence>
<dbReference type="EMBL" id="MF924990">
    <property type="protein sequence ID" value="AXK68670.1"/>
    <property type="molecule type" value="Genomic_DNA"/>
</dbReference>
<evidence type="ECO:0000313" key="30">
    <source>
        <dbReference type="EMBL" id="AXK68629.1"/>
    </source>
</evidence>
<evidence type="ECO:0000313" key="54">
    <source>
        <dbReference type="EMBL" id="AXK68656.1"/>
    </source>
</evidence>
<keyword evidence="7 14" id="KW-0732">Signal</keyword>
<evidence type="ECO:0000313" key="76">
    <source>
        <dbReference type="EMBL" id="AXK68680.1"/>
    </source>
</evidence>
<evidence type="ECO:0000313" key="19">
    <source>
        <dbReference type="EMBL" id="AXK68617.1"/>
    </source>
</evidence>
<comment type="catalytic activity">
    <reaction evidence="1">
        <text>Preferential cleavage at the carboxyl of hydrophobic amino acids, but fails to cleave 15-Leu-|-Tyr-16, 16-Tyr-|-Leu-17 and 24-Phe-|-Phe-25 of insulin B chain. Activates trypsinogen, and degrades keratin.</text>
        <dbReference type="EC" id="3.4.23.24"/>
    </reaction>
</comment>
<evidence type="ECO:0000313" key="37">
    <source>
        <dbReference type="EMBL" id="AXK68636.1"/>
    </source>
</evidence>
<dbReference type="EMBL" id="MF924971">
    <property type="protein sequence ID" value="AXK68651.1"/>
    <property type="molecule type" value="Genomic_DNA"/>
</dbReference>
<dbReference type="EMBL" id="MF924957">
    <property type="protein sequence ID" value="AXK68637.1"/>
    <property type="molecule type" value="Genomic_DNA"/>
</dbReference>
<dbReference type="EMBL" id="MF924949">
    <property type="protein sequence ID" value="AXK68629.1"/>
    <property type="molecule type" value="Genomic_DNA"/>
</dbReference>
<keyword evidence="8 13" id="KW-0064">Aspartyl protease</keyword>
<dbReference type="EMBL" id="MF924956">
    <property type="protein sequence ID" value="AXK68636.1"/>
    <property type="molecule type" value="Genomic_DNA"/>
</dbReference>
<dbReference type="EMBL" id="MF924943">
    <property type="protein sequence ID" value="AXK68623.1"/>
    <property type="molecule type" value="Genomic_DNA"/>
</dbReference>
<dbReference type="EMBL" id="MF924985">
    <property type="protein sequence ID" value="AXK68665.1"/>
    <property type="molecule type" value="Genomic_DNA"/>
</dbReference>
<dbReference type="EMBL" id="MF924953">
    <property type="protein sequence ID" value="AXK68633.1"/>
    <property type="molecule type" value="Genomic_DNA"/>
</dbReference>
<comment type="similarity">
    <text evidence="3 13">Belongs to the peptidase A1 family.</text>
</comment>
<dbReference type="EMBL" id="MF924945">
    <property type="protein sequence ID" value="AXK68625.1"/>
    <property type="molecule type" value="Genomic_DNA"/>
</dbReference>
<dbReference type="EMBL" id="MF924944">
    <property type="protein sequence ID" value="AXK68624.1"/>
    <property type="molecule type" value="Genomic_DNA"/>
</dbReference>
<dbReference type="EMBL" id="MF924999">
    <property type="protein sequence ID" value="AXK68679.1"/>
    <property type="molecule type" value="Genomic_DNA"/>
</dbReference>
<dbReference type="EMBL" id="MF924994">
    <property type="protein sequence ID" value="AXK68674.1"/>
    <property type="molecule type" value="Genomic_DNA"/>
</dbReference>
<dbReference type="EMBL" id="MF924951">
    <property type="protein sequence ID" value="AXK68631.1"/>
    <property type="molecule type" value="Genomic_DNA"/>
</dbReference>
<evidence type="ECO:0000313" key="16">
    <source>
        <dbReference type="EMBL" id="AXK68614.1"/>
    </source>
</evidence>
<evidence type="ECO:0000256" key="9">
    <source>
        <dbReference type="ARBA" id="ARBA00022801"/>
    </source>
</evidence>
<comment type="subcellular location">
    <subcellularLocation>
        <location evidence="2">Secreted</location>
    </subcellularLocation>
</comment>
<evidence type="ECO:0000256" key="6">
    <source>
        <dbReference type="ARBA" id="ARBA00022670"/>
    </source>
</evidence>
<evidence type="ECO:0000313" key="22">
    <source>
        <dbReference type="EMBL" id="AXK68620.1"/>
    </source>
</evidence>
<evidence type="ECO:0000313" key="77">
    <source>
        <dbReference type="EMBL" id="AXK68681.1"/>
    </source>
</evidence>
<evidence type="ECO:0000313" key="71">
    <source>
        <dbReference type="EMBL" id="AXK68675.1"/>
    </source>
</evidence>
<dbReference type="EMBL" id="MF924950">
    <property type="protein sequence ID" value="AXK68630.1"/>
    <property type="molecule type" value="Genomic_DNA"/>
</dbReference>
<dbReference type="EMBL" id="MF924997">
    <property type="protein sequence ID" value="AXK68677.1"/>
    <property type="molecule type" value="Genomic_DNA"/>
</dbReference>
<dbReference type="Gene3D" id="2.40.70.10">
    <property type="entry name" value="Acid Proteases"/>
    <property type="match status" value="2"/>
</dbReference>
<keyword evidence="9 13" id="KW-0378">Hydrolase</keyword>
<evidence type="ECO:0000313" key="74">
    <source>
        <dbReference type="EMBL" id="AXK68678.1"/>
    </source>
</evidence>
<evidence type="ECO:0000313" key="53">
    <source>
        <dbReference type="EMBL" id="AXK68653.1"/>
    </source>
</evidence>
<evidence type="ECO:0000313" key="44">
    <source>
        <dbReference type="EMBL" id="AXK68643.1"/>
    </source>
</evidence>
<evidence type="ECO:0000313" key="64">
    <source>
        <dbReference type="EMBL" id="AXK68667.1"/>
    </source>
</evidence>
<feature type="active site" evidence="12">
    <location>
        <position position="92"/>
    </location>
</feature>
<dbReference type="EMBL" id="MF924938">
    <property type="protein sequence ID" value="AXK68618.1"/>
    <property type="molecule type" value="Genomic_DNA"/>
</dbReference>
<evidence type="ECO:0000313" key="27">
    <source>
        <dbReference type="EMBL" id="AXK68625.1"/>
    </source>
</evidence>
<dbReference type="EMBL" id="MF924958">
    <property type="protein sequence ID" value="AXK68638.1"/>
    <property type="molecule type" value="Genomic_DNA"/>
</dbReference>
<gene>
    <name evidence="44" type="primary">SAPT1</name>
</gene>
<evidence type="ECO:0000313" key="65">
    <source>
        <dbReference type="EMBL" id="AXK68669.1"/>
    </source>
</evidence>
<dbReference type="InterPro" id="IPR021109">
    <property type="entry name" value="Peptidase_aspartic_dom_sf"/>
</dbReference>
<dbReference type="EMBL" id="MF924984">
    <property type="protein sequence ID" value="AXK68664.1"/>
    <property type="molecule type" value="Genomic_DNA"/>
</dbReference>
<dbReference type="EMBL" id="MF924982">
    <property type="protein sequence ID" value="AXK68662.1"/>
    <property type="molecule type" value="Genomic_DNA"/>
</dbReference>
<dbReference type="EMBL" id="MF924973">
    <property type="protein sequence ID" value="AXK68653.1"/>
    <property type="molecule type" value="Genomic_DNA"/>
</dbReference>
<dbReference type="EMBL" id="MF924948">
    <property type="protein sequence ID" value="AXK68628.1"/>
    <property type="molecule type" value="Genomic_DNA"/>
</dbReference>
<evidence type="ECO:0000313" key="49">
    <source>
        <dbReference type="EMBL" id="AXK68649.1"/>
    </source>
</evidence>
<dbReference type="EMBL" id="MF924986">
    <property type="protein sequence ID" value="AXK68666.1"/>
    <property type="molecule type" value="Genomic_DNA"/>
</dbReference>
<dbReference type="SUPFAM" id="SSF50630">
    <property type="entry name" value="Acid proteases"/>
    <property type="match status" value="1"/>
</dbReference>
<dbReference type="FunFam" id="2.40.70.10:FF:000011">
    <property type="entry name" value="Aspartic protease"/>
    <property type="match status" value="1"/>
</dbReference>
<dbReference type="EMBL" id="MF924970">
    <property type="protein sequence ID" value="AXK68650.1"/>
    <property type="molecule type" value="Genomic_DNA"/>
</dbReference>
<evidence type="ECO:0000313" key="70">
    <source>
        <dbReference type="EMBL" id="AXK68674.1"/>
    </source>
</evidence>
<accession>A0A345ZDY1</accession>
<evidence type="ECO:0000313" key="39">
    <source>
        <dbReference type="EMBL" id="AXK68638.1"/>
    </source>
</evidence>
<evidence type="ECO:0000256" key="4">
    <source>
        <dbReference type="ARBA" id="ARBA00013207"/>
    </source>
</evidence>
<evidence type="ECO:0000256" key="5">
    <source>
        <dbReference type="ARBA" id="ARBA00022525"/>
    </source>
</evidence>
<dbReference type="FunFam" id="2.40.70.10:FF:000023">
    <property type="entry name" value="Aspartic protease"/>
    <property type="match status" value="1"/>
</dbReference>
<dbReference type="EMBL" id="MF924995">
    <property type="protein sequence ID" value="AXK68675.1"/>
    <property type="molecule type" value="Genomic_DNA"/>
</dbReference>
<evidence type="ECO:0000313" key="69">
    <source>
        <dbReference type="EMBL" id="AXK68673.1"/>
    </source>
</evidence>
<organism evidence="44">
    <name type="scientific">Candida tropicalis</name>
    <name type="common">Yeast</name>
    <dbReference type="NCBI Taxonomy" id="5482"/>
    <lineage>
        <taxon>Eukaryota</taxon>
        <taxon>Fungi</taxon>
        <taxon>Dikarya</taxon>
        <taxon>Ascomycota</taxon>
        <taxon>Saccharomycotina</taxon>
        <taxon>Pichiomycetes</taxon>
        <taxon>Debaryomycetaceae</taxon>
        <taxon>Candida/Lodderomyces clade</taxon>
        <taxon>Candida</taxon>
    </lineage>
</organism>
<reference evidence="44" key="1">
    <citation type="submission" date="2017-09" db="EMBL/GenBank/DDBJ databases">
        <title>Polymorphism analysis of virulent-related genes among clinical Candida tropicalis isolates.</title>
        <authorList>
            <person name="Wu Y."/>
        </authorList>
    </citation>
    <scope>NUCLEOTIDE SEQUENCE</scope>
    <source>
        <strain evidence="74">CYCT01</strain>
        <strain evidence="75">CYCT02</strain>
        <strain evidence="76">FXCT01</strain>
        <strain evidence="77">FXCT02</strain>
        <strain evidence="16">ZRCT01</strain>
        <strain evidence="17">ZRCT02</strain>
        <strain evidence="18">ZRCT03</strain>
        <strain evidence="19">ZRCT04</strain>
        <strain evidence="20">ZRCT05</strain>
        <strain evidence="21">ZRCT06</strain>
        <strain evidence="22">ZRCT07</strain>
        <strain evidence="23">ZRCT08</strain>
        <strain evidence="24">ZRCT09</strain>
        <strain evidence="25">ZRCT10</strain>
        <strain evidence="26">ZRCT11</strain>
        <strain evidence="27">ZRCT12</strain>
        <strain evidence="28">ZRCT13</strain>
        <strain evidence="29">ZRCT15</strain>
        <strain evidence="30">ZRCT16</strain>
        <strain evidence="31">ZRCT17</strain>
        <strain evidence="32">ZRCT18</strain>
        <strain evidence="33">ZRCT19</strain>
        <strain evidence="34">ZRCT20</strain>
        <strain evidence="35">ZRCT21</strain>
        <strain evidence="36">ZRCT22</strain>
        <strain evidence="37">ZRCT23</strain>
        <strain evidence="38">ZRCT24</strain>
        <strain evidence="39">ZRCT25</strain>
        <strain evidence="40">ZRCT26</strain>
        <strain evidence="41">ZRCT27</strain>
        <strain evidence="42">ZRCT28</strain>
        <strain evidence="43">ZRCT29</strain>
        <strain evidence="44">ZRCT30</strain>
        <strain evidence="45">ZRCT32</strain>
        <strain evidence="46">ZRCT33</strain>
        <strain evidence="47">ZRCT34</strain>
        <strain evidence="48">ZRCT35</strain>
        <strain evidence="49">ZRCT36</strain>
        <strain evidence="50">ZRCT37</strain>
        <strain evidence="51">ZRCT38</strain>
        <strain evidence="52">ZRCT39</strain>
        <strain evidence="53">ZRCT40</strain>
        <strain evidence="54">ZRCT43</strain>
        <strain evidence="55">ZRCT44</strain>
        <strain evidence="56">ZRCT45</strain>
        <strain evidence="57">ZRCT46</strain>
        <strain evidence="58">ZRCT48</strain>
        <strain evidence="59">ZRCT49</strain>
        <strain evidence="60">ZRCT50</strain>
        <strain evidence="61">ZRCT51</strain>
        <strain evidence="62">ZRCT52</strain>
        <strain evidence="63">ZRCT53</strain>
        <strain evidence="64">ZRCT54</strain>
        <strain evidence="65">ZRCT56</strain>
        <strain evidence="66">ZRCT57</strain>
        <strain evidence="67">ZRCT58</strain>
        <strain evidence="68">ZRCT59</strain>
        <strain evidence="69">ZRCT60</strain>
        <strain evidence="70">ZRCT61</strain>
        <strain evidence="71">ZRCT62</strain>
        <strain evidence="72">ZRCT63</strain>
        <strain evidence="73">ZRCT64</strain>
    </source>
</reference>
<evidence type="ECO:0000313" key="58">
    <source>
        <dbReference type="EMBL" id="AXK68661.1"/>
    </source>
</evidence>
<dbReference type="Pfam" id="PF00026">
    <property type="entry name" value="Asp"/>
    <property type="match status" value="1"/>
</dbReference>
<evidence type="ECO:0000313" key="75">
    <source>
        <dbReference type="EMBL" id="AXK68679.1"/>
    </source>
</evidence>
<evidence type="ECO:0000256" key="2">
    <source>
        <dbReference type="ARBA" id="ARBA00004613"/>
    </source>
</evidence>
<evidence type="ECO:0000313" key="38">
    <source>
        <dbReference type="EMBL" id="AXK68637.1"/>
    </source>
</evidence>
<evidence type="ECO:0000256" key="12">
    <source>
        <dbReference type="PIRSR" id="PIRSR601461-1"/>
    </source>
</evidence>
<evidence type="ECO:0000313" key="46">
    <source>
        <dbReference type="EMBL" id="AXK68646.1"/>
    </source>
</evidence>
<dbReference type="EMBL" id="MF924952">
    <property type="protein sequence ID" value="AXK68632.1"/>
    <property type="molecule type" value="Genomic_DNA"/>
</dbReference>